<comment type="caution">
    <text evidence="2">The sequence shown here is derived from an EMBL/GenBank/DDBJ whole genome shotgun (WGS) entry which is preliminary data.</text>
</comment>
<gene>
    <name evidence="2" type="ORF">HHI36_008044</name>
</gene>
<feature type="region of interest" description="Disordered" evidence="1">
    <location>
        <begin position="1"/>
        <end position="25"/>
    </location>
</feature>
<sequence length="104" mass="12141">MDQTRIGNNAQTSTVPEEPFVTADEHPPLDAEAENRAEQHLQPQLIWIRDRLGKKLDSSWIGGDLETGRHVFQRQTIANMRTYLLVYLKYSSTMKRPKYMQFFS</sequence>
<dbReference type="AlphaFoldDB" id="A0ABD2MRL5"/>
<evidence type="ECO:0000313" key="3">
    <source>
        <dbReference type="Proteomes" id="UP001516400"/>
    </source>
</evidence>
<keyword evidence="3" id="KW-1185">Reference proteome</keyword>
<evidence type="ECO:0000256" key="1">
    <source>
        <dbReference type="SAM" id="MobiDB-lite"/>
    </source>
</evidence>
<dbReference type="Proteomes" id="UP001516400">
    <property type="component" value="Unassembled WGS sequence"/>
</dbReference>
<reference evidence="2 3" key="1">
    <citation type="journal article" date="2021" name="BMC Biol.">
        <title>Horizontally acquired antibacterial genes associated with adaptive radiation of ladybird beetles.</title>
        <authorList>
            <person name="Li H.S."/>
            <person name="Tang X.F."/>
            <person name="Huang Y.H."/>
            <person name="Xu Z.Y."/>
            <person name="Chen M.L."/>
            <person name="Du X.Y."/>
            <person name="Qiu B.Y."/>
            <person name="Chen P.T."/>
            <person name="Zhang W."/>
            <person name="Slipinski A."/>
            <person name="Escalona H.E."/>
            <person name="Waterhouse R.M."/>
            <person name="Zwick A."/>
            <person name="Pang H."/>
        </authorList>
    </citation>
    <scope>NUCLEOTIDE SEQUENCE [LARGE SCALE GENOMIC DNA]</scope>
    <source>
        <strain evidence="2">SYSU2018</strain>
    </source>
</reference>
<name>A0ABD2MRL5_9CUCU</name>
<accession>A0ABD2MRL5</accession>
<feature type="compositionally biased region" description="Polar residues" evidence="1">
    <location>
        <begin position="1"/>
        <end position="15"/>
    </location>
</feature>
<proteinExistence type="predicted"/>
<protein>
    <submittedName>
        <fullName evidence="2">Uncharacterized protein</fullName>
    </submittedName>
</protein>
<evidence type="ECO:0000313" key="2">
    <source>
        <dbReference type="EMBL" id="KAL3268958.1"/>
    </source>
</evidence>
<organism evidence="2 3">
    <name type="scientific">Cryptolaemus montrouzieri</name>
    <dbReference type="NCBI Taxonomy" id="559131"/>
    <lineage>
        <taxon>Eukaryota</taxon>
        <taxon>Metazoa</taxon>
        <taxon>Ecdysozoa</taxon>
        <taxon>Arthropoda</taxon>
        <taxon>Hexapoda</taxon>
        <taxon>Insecta</taxon>
        <taxon>Pterygota</taxon>
        <taxon>Neoptera</taxon>
        <taxon>Endopterygota</taxon>
        <taxon>Coleoptera</taxon>
        <taxon>Polyphaga</taxon>
        <taxon>Cucujiformia</taxon>
        <taxon>Coccinelloidea</taxon>
        <taxon>Coccinellidae</taxon>
        <taxon>Scymninae</taxon>
        <taxon>Scymnini</taxon>
        <taxon>Cryptolaemus</taxon>
    </lineage>
</organism>
<dbReference type="EMBL" id="JABFTP020000021">
    <property type="protein sequence ID" value="KAL3268958.1"/>
    <property type="molecule type" value="Genomic_DNA"/>
</dbReference>